<name>A0AAN6UTB8_9PEZI</name>
<dbReference type="Proteomes" id="UP001304895">
    <property type="component" value="Unassembled WGS sequence"/>
</dbReference>
<proteinExistence type="predicted"/>
<evidence type="ECO:0000313" key="3">
    <source>
        <dbReference type="Proteomes" id="UP001304895"/>
    </source>
</evidence>
<protein>
    <submittedName>
        <fullName evidence="2">Uncharacterized protein</fullName>
    </submittedName>
</protein>
<feature type="compositionally biased region" description="Basic and acidic residues" evidence="1">
    <location>
        <begin position="79"/>
        <end position="89"/>
    </location>
</feature>
<feature type="region of interest" description="Disordered" evidence="1">
    <location>
        <begin position="77"/>
        <end position="96"/>
    </location>
</feature>
<reference evidence="2" key="2">
    <citation type="submission" date="2023-05" db="EMBL/GenBank/DDBJ databases">
        <authorList>
            <consortium name="Lawrence Berkeley National Laboratory"/>
            <person name="Steindorff A."/>
            <person name="Hensen N."/>
            <person name="Bonometti L."/>
            <person name="Westerberg I."/>
            <person name="Brannstrom I.O."/>
            <person name="Guillou S."/>
            <person name="Cros-Aarteil S."/>
            <person name="Calhoun S."/>
            <person name="Haridas S."/>
            <person name="Kuo A."/>
            <person name="Mondo S."/>
            <person name="Pangilinan J."/>
            <person name="Riley R."/>
            <person name="Labutti K."/>
            <person name="Andreopoulos B."/>
            <person name="Lipzen A."/>
            <person name="Chen C."/>
            <person name="Yanf M."/>
            <person name="Daum C."/>
            <person name="Ng V."/>
            <person name="Clum A."/>
            <person name="Ohm R."/>
            <person name="Martin F."/>
            <person name="Silar P."/>
            <person name="Natvig D."/>
            <person name="Lalanne C."/>
            <person name="Gautier V."/>
            <person name="Ament-Velasquez S.L."/>
            <person name="Kruys A."/>
            <person name="Hutchinson M.I."/>
            <person name="Powell A.J."/>
            <person name="Barry K."/>
            <person name="Miller A.N."/>
            <person name="Grigoriev I.V."/>
            <person name="Debuchy R."/>
            <person name="Gladieux P."/>
            <person name="Thoren M.H."/>
            <person name="Johannesson H."/>
        </authorList>
    </citation>
    <scope>NUCLEOTIDE SEQUENCE</scope>
    <source>
        <strain evidence="2">CBS 123565</strain>
    </source>
</reference>
<evidence type="ECO:0000256" key="1">
    <source>
        <dbReference type="SAM" id="MobiDB-lite"/>
    </source>
</evidence>
<accession>A0AAN6UTB8</accession>
<organism evidence="2 3">
    <name type="scientific">Trichocladium antarcticum</name>
    <dbReference type="NCBI Taxonomy" id="1450529"/>
    <lineage>
        <taxon>Eukaryota</taxon>
        <taxon>Fungi</taxon>
        <taxon>Dikarya</taxon>
        <taxon>Ascomycota</taxon>
        <taxon>Pezizomycotina</taxon>
        <taxon>Sordariomycetes</taxon>
        <taxon>Sordariomycetidae</taxon>
        <taxon>Sordariales</taxon>
        <taxon>Chaetomiaceae</taxon>
        <taxon>Trichocladium</taxon>
    </lineage>
</organism>
<reference evidence="2" key="1">
    <citation type="journal article" date="2023" name="Mol. Phylogenet. Evol.">
        <title>Genome-scale phylogeny and comparative genomics of the fungal order Sordariales.</title>
        <authorList>
            <person name="Hensen N."/>
            <person name="Bonometti L."/>
            <person name="Westerberg I."/>
            <person name="Brannstrom I.O."/>
            <person name="Guillou S."/>
            <person name="Cros-Aarteil S."/>
            <person name="Calhoun S."/>
            <person name="Haridas S."/>
            <person name="Kuo A."/>
            <person name="Mondo S."/>
            <person name="Pangilinan J."/>
            <person name="Riley R."/>
            <person name="LaButti K."/>
            <person name="Andreopoulos B."/>
            <person name="Lipzen A."/>
            <person name="Chen C."/>
            <person name="Yan M."/>
            <person name="Daum C."/>
            <person name="Ng V."/>
            <person name="Clum A."/>
            <person name="Steindorff A."/>
            <person name="Ohm R.A."/>
            <person name="Martin F."/>
            <person name="Silar P."/>
            <person name="Natvig D.O."/>
            <person name="Lalanne C."/>
            <person name="Gautier V."/>
            <person name="Ament-Velasquez S.L."/>
            <person name="Kruys A."/>
            <person name="Hutchinson M.I."/>
            <person name="Powell A.J."/>
            <person name="Barry K."/>
            <person name="Miller A.N."/>
            <person name="Grigoriev I.V."/>
            <person name="Debuchy R."/>
            <person name="Gladieux P."/>
            <person name="Hiltunen Thoren M."/>
            <person name="Johannesson H."/>
        </authorList>
    </citation>
    <scope>NUCLEOTIDE SEQUENCE</scope>
    <source>
        <strain evidence="2">CBS 123565</strain>
    </source>
</reference>
<dbReference type="EMBL" id="MU853401">
    <property type="protein sequence ID" value="KAK4138446.1"/>
    <property type="molecule type" value="Genomic_DNA"/>
</dbReference>
<evidence type="ECO:0000313" key="2">
    <source>
        <dbReference type="EMBL" id="KAK4138446.1"/>
    </source>
</evidence>
<sequence>MFGILASWPSGNSCTASRLPVPSFLSKACRANQSLGRGAFPTDRNRAFGVPGCHSRTPPFPPPFPRTNTNVHPVLSGRETSKWSDDKSPNTHSIQDASCGSSFRGLTETKSDLPRARILSCSFPPYLICIAIVPRQRESRDVFRVLKLTAKFQPIDTCIAALPPCLHIPRTLFSVVGRVPVHGSSLHPLLQPWSHRQSVLCYMPPPVLRLERPPSSITLAQPSGFPNPEILSLLASLIRIPPNPGFQISLD</sequence>
<dbReference type="AlphaFoldDB" id="A0AAN6UTB8"/>
<gene>
    <name evidence="2" type="ORF">BT67DRAFT_9604</name>
</gene>
<keyword evidence="3" id="KW-1185">Reference proteome</keyword>
<comment type="caution">
    <text evidence="2">The sequence shown here is derived from an EMBL/GenBank/DDBJ whole genome shotgun (WGS) entry which is preliminary data.</text>
</comment>